<evidence type="ECO:0000313" key="2">
    <source>
        <dbReference type="Proteomes" id="UP001180531"/>
    </source>
</evidence>
<name>A0ABU2SR79_9ACTN</name>
<dbReference type="Proteomes" id="UP001180531">
    <property type="component" value="Unassembled WGS sequence"/>
</dbReference>
<reference evidence="1" key="1">
    <citation type="submission" date="2024-05" db="EMBL/GenBank/DDBJ databases">
        <title>30 novel species of actinomycetes from the DSMZ collection.</title>
        <authorList>
            <person name="Nouioui I."/>
        </authorList>
    </citation>
    <scope>NUCLEOTIDE SEQUENCE</scope>
    <source>
        <strain evidence="1">DSM 40473</strain>
    </source>
</reference>
<sequence>MEFDEPDVDLLTQFLFEVSTPELFEPVTVDVCRRWIDRLAQA</sequence>
<dbReference type="EMBL" id="JAVRFI010000010">
    <property type="protein sequence ID" value="MDT0450859.1"/>
    <property type="molecule type" value="Genomic_DNA"/>
</dbReference>
<dbReference type="RefSeq" id="WP_311611941.1">
    <property type="nucleotide sequence ID" value="NZ_JAVRFI010000010.1"/>
</dbReference>
<protein>
    <submittedName>
        <fullName evidence="1">Uncharacterized protein</fullName>
    </submittedName>
</protein>
<comment type="caution">
    <text evidence="1">The sequence shown here is derived from an EMBL/GenBank/DDBJ whole genome shotgun (WGS) entry which is preliminary data.</text>
</comment>
<gene>
    <name evidence="1" type="ORF">RM609_17495</name>
</gene>
<organism evidence="1 2">
    <name type="scientific">Streptomyces hesseae</name>
    <dbReference type="NCBI Taxonomy" id="3075519"/>
    <lineage>
        <taxon>Bacteria</taxon>
        <taxon>Bacillati</taxon>
        <taxon>Actinomycetota</taxon>
        <taxon>Actinomycetes</taxon>
        <taxon>Kitasatosporales</taxon>
        <taxon>Streptomycetaceae</taxon>
        <taxon>Streptomyces</taxon>
    </lineage>
</organism>
<accession>A0ABU2SR79</accession>
<proteinExistence type="predicted"/>
<evidence type="ECO:0000313" key="1">
    <source>
        <dbReference type="EMBL" id="MDT0450859.1"/>
    </source>
</evidence>
<keyword evidence="2" id="KW-1185">Reference proteome</keyword>